<keyword evidence="10" id="KW-1015">Disulfide bond</keyword>
<evidence type="ECO:0000256" key="1">
    <source>
        <dbReference type="ARBA" id="ARBA00004141"/>
    </source>
</evidence>
<keyword evidence="14" id="KW-1185">Reference proteome</keyword>
<keyword evidence="4" id="KW-0479">Metal-binding</keyword>
<evidence type="ECO:0000256" key="9">
    <source>
        <dbReference type="ARBA" id="ARBA00023136"/>
    </source>
</evidence>
<keyword evidence="5 12" id="KW-1133">Transmembrane helix</keyword>
<evidence type="ECO:0000256" key="7">
    <source>
        <dbReference type="ARBA" id="ARBA00023004"/>
    </source>
</evidence>
<evidence type="ECO:0000256" key="3">
    <source>
        <dbReference type="ARBA" id="ARBA00022692"/>
    </source>
</evidence>
<keyword evidence="9 12" id="KW-0472">Membrane</keyword>
<evidence type="ECO:0000256" key="4">
    <source>
        <dbReference type="ARBA" id="ARBA00022723"/>
    </source>
</evidence>
<comment type="pathway">
    <text evidence="11">Porphyrin-containing compound metabolism.</text>
</comment>
<dbReference type="Pfam" id="PF02628">
    <property type="entry name" value="COX15-CtaA"/>
    <property type="match status" value="1"/>
</dbReference>
<sequence>MVITFRRIAKISLILVYLVIVAGAVVRMTGSGMGCPDWPKCFGFYIPPTEVEELQWKPNKFFEKGQVIIWRETLQVAKESFTTQKTFNPNHWELYTKHDYAEFNPWHTWIEYINRLIGAVAGLATLILAIASVKYWKKKKRIPIFAWLVVFGMAFQAWLGATVVYSVLEPVKITVHMFMALVIVALLLYIIYLANTENKHIYYDNNTLYLCLFALGITLVQIIMGTQVRQFVDGQIDIFGYDAKSSWLKNPELLFYIHRSFSILVIATNIYLAYRITKLNLGHIKIYWVLFLLCVEVLTGMAMNYLNFPVTSQPLHLVIASILFGVQFYIVLDALMPRKTPKLRNFALPQKKQYDL</sequence>
<dbReference type="InterPro" id="IPR050450">
    <property type="entry name" value="COX15/CtaA_HemeA_synthase"/>
</dbReference>
<feature type="transmembrane region" description="Helical" evidence="12">
    <location>
        <begin position="12"/>
        <end position="30"/>
    </location>
</feature>
<evidence type="ECO:0000256" key="11">
    <source>
        <dbReference type="ARBA" id="ARBA00023444"/>
    </source>
</evidence>
<dbReference type="Proteomes" id="UP001168579">
    <property type="component" value="Unassembled WGS sequence"/>
</dbReference>
<proteinExistence type="predicted"/>
<reference evidence="13" key="2">
    <citation type="submission" date="2023-06" db="EMBL/GenBank/DDBJ databases">
        <authorList>
            <person name="Lucena T."/>
            <person name="Sun Q."/>
        </authorList>
    </citation>
    <scope>NUCLEOTIDE SEQUENCE</scope>
    <source>
        <strain evidence="13">CECT 8869</strain>
    </source>
</reference>
<dbReference type="EMBL" id="JAUKUC010000001">
    <property type="protein sequence ID" value="MDO1514043.1"/>
    <property type="molecule type" value="Genomic_DNA"/>
</dbReference>
<protein>
    <submittedName>
        <fullName evidence="13">COX15/CtaA family protein</fullName>
    </submittedName>
</protein>
<evidence type="ECO:0000256" key="10">
    <source>
        <dbReference type="ARBA" id="ARBA00023157"/>
    </source>
</evidence>
<keyword evidence="6" id="KW-0560">Oxidoreductase</keyword>
<feature type="transmembrane region" description="Helical" evidence="12">
    <location>
        <begin position="206"/>
        <end position="224"/>
    </location>
</feature>
<comment type="caution">
    <text evidence="13">The sequence shown here is derived from an EMBL/GenBank/DDBJ whole genome shotgun (WGS) entry which is preliminary data.</text>
</comment>
<evidence type="ECO:0000256" key="5">
    <source>
        <dbReference type="ARBA" id="ARBA00022989"/>
    </source>
</evidence>
<feature type="transmembrane region" description="Helical" evidence="12">
    <location>
        <begin position="253"/>
        <end position="274"/>
    </location>
</feature>
<feature type="transmembrane region" description="Helical" evidence="12">
    <location>
        <begin position="173"/>
        <end position="194"/>
    </location>
</feature>
<evidence type="ECO:0000256" key="8">
    <source>
        <dbReference type="ARBA" id="ARBA00023133"/>
    </source>
</evidence>
<keyword evidence="3 12" id="KW-0812">Transmembrane</keyword>
<accession>A0ABT8RT27</accession>
<dbReference type="PANTHER" id="PTHR35457">
    <property type="entry name" value="HEME A SYNTHASE"/>
    <property type="match status" value="1"/>
</dbReference>
<reference evidence="13" key="1">
    <citation type="journal article" date="2014" name="Int. J. Syst. Evol. Microbiol.">
        <title>Complete genome of a new Firmicutes species belonging to the dominant human colonic microbiota ('Ruminococcus bicirculans') reveals two chromosomes and a selective capacity to utilize plant glucans.</title>
        <authorList>
            <consortium name="NISC Comparative Sequencing Program"/>
            <person name="Wegmann U."/>
            <person name="Louis P."/>
            <person name="Goesmann A."/>
            <person name="Henrissat B."/>
            <person name="Duncan S.H."/>
            <person name="Flint H.J."/>
        </authorList>
    </citation>
    <scope>NUCLEOTIDE SEQUENCE</scope>
    <source>
        <strain evidence="13">CECT 8869</strain>
    </source>
</reference>
<keyword evidence="7" id="KW-0408">Iron</keyword>
<dbReference type="SUPFAM" id="SSF103473">
    <property type="entry name" value="MFS general substrate transporter"/>
    <property type="match status" value="1"/>
</dbReference>
<evidence type="ECO:0000256" key="6">
    <source>
        <dbReference type="ARBA" id="ARBA00023002"/>
    </source>
</evidence>
<evidence type="ECO:0000313" key="13">
    <source>
        <dbReference type="EMBL" id="MDO1514043.1"/>
    </source>
</evidence>
<feature type="transmembrane region" description="Helical" evidence="12">
    <location>
        <begin position="145"/>
        <end position="167"/>
    </location>
</feature>
<evidence type="ECO:0000313" key="14">
    <source>
        <dbReference type="Proteomes" id="UP001168579"/>
    </source>
</evidence>
<dbReference type="InterPro" id="IPR003780">
    <property type="entry name" value="COX15/CtaA_fam"/>
</dbReference>
<feature type="transmembrane region" description="Helical" evidence="12">
    <location>
        <begin position="112"/>
        <end position="133"/>
    </location>
</feature>
<dbReference type="PANTHER" id="PTHR35457:SF1">
    <property type="entry name" value="HEME A SYNTHASE"/>
    <property type="match status" value="1"/>
</dbReference>
<feature type="transmembrane region" description="Helical" evidence="12">
    <location>
        <begin position="286"/>
        <end position="308"/>
    </location>
</feature>
<dbReference type="InterPro" id="IPR036259">
    <property type="entry name" value="MFS_trans_sf"/>
</dbReference>
<comment type="subcellular location">
    <subcellularLocation>
        <location evidence="1">Membrane</location>
        <topology evidence="1">Multi-pass membrane protein</topology>
    </subcellularLocation>
</comment>
<evidence type="ECO:0000256" key="2">
    <source>
        <dbReference type="ARBA" id="ARBA00022475"/>
    </source>
</evidence>
<evidence type="ECO:0000256" key="12">
    <source>
        <dbReference type="SAM" id="Phobius"/>
    </source>
</evidence>
<organism evidence="13 14">
    <name type="scientific">Maribacter confluentis</name>
    <dbReference type="NCBI Taxonomy" id="1656093"/>
    <lineage>
        <taxon>Bacteria</taxon>
        <taxon>Pseudomonadati</taxon>
        <taxon>Bacteroidota</taxon>
        <taxon>Flavobacteriia</taxon>
        <taxon>Flavobacteriales</taxon>
        <taxon>Flavobacteriaceae</taxon>
        <taxon>Maribacter</taxon>
    </lineage>
</organism>
<name>A0ABT8RT27_9FLAO</name>
<keyword evidence="8" id="KW-0350">Heme biosynthesis</keyword>
<dbReference type="RefSeq" id="WP_304436798.1">
    <property type="nucleotide sequence ID" value="NZ_JAUKUC010000001.1"/>
</dbReference>
<keyword evidence="2" id="KW-1003">Cell membrane</keyword>
<feature type="transmembrane region" description="Helical" evidence="12">
    <location>
        <begin position="314"/>
        <end position="335"/>
    </location>
</feature>
<gene>
    <name evidence="13" type="ORF">Q2T41_15385</name>
</gene>